<feature type="chain" id="PRO_5002791237" evidence="1">
    <location>
        <begin position="20"/>
        <end position="182"/>
    </location>
</feature>
<dbReference type="PhylomeDB" id="B3MVC4"/>
<dbReference type="OMA" id="TAMDFWK"/>
<dbReference type="HOGENOM" id="CLU_129483_0_0_1"/>
<dbReference type="GeneID" id="6502764"/>
<proteinExistence type="predicted"/>
<dbReference type="InParanoid" id="B3MVC4"/>
<reference evidence="2 3" key="1">
    <citation type="journal article" date="2007" name="Nature">
        <title>Evolution of genes and genomes on the Drosophila phylogeny.</title>
        <authorList>
            <consortium name="Drosophila 12 Genomes Consortium"/>
            <person name="Clark A.G."/>
            <person name="Eisen M.B."/>
            <person name="Smith D.R."/>
            <person name="Bergman C.M."/>
            <person name="Oliver B."/>
            <person name="Markow T.A."/>
            <person name="Kaufman T.C."/>
            <person name="Kellis M."/>
            <person name="Gelbart W."/>
            <person name="Iyer V.N."/>
            <person name="Pollard D.A."/>
            <person name="Sackton T.B."/>
            <person name="Larracuente A.M."/>
            <person name="Singh N.D."/>
            <person name="Abad J.P."/>
            <person name="Abt D.N."/>
            <person name="Adryan B."/>
            <person name="Aguade M."/>
            <person name="Akashi H."/>
            <person name="Anderson W.W."/>
            <person name="Aquadro C.F."/>
            <person name="Ardell D.H."/>
            <person name="Arguello R."/>
            <person name="Artieri C.G."/>
            <person name="Barbash D.A."/>
            <person name="Barker D."/>
            <person name="Barsanti P."/>
            <person name="Batterham P."/>
            <person name="Batzoglou S."/>
            <person name="Begun D."/>
            <person name="Bhutkar A."/>
            <person name="Blanco E."/>
            <person name="Bosak S.A."/>
            <person name="Bradley R.K."/>
            <person name="Brand A.D."/>
            <person name="Brent M.R."/>
            <person name="Brooks A.N."/>
            <person name="Brown R.H."/>
            <person name="Butlin R.K."/>
            <person name="Caggese C."/>
            <person name="Calvi B.R."/>
            <person name="Bernardo de Carvalho A."/>
            <person name="Caspi A."/>
            <person name="Castrezana S."/>
            <person name="Celniker S.E."/>
            <person name="Chang J.L."/>
            <person name="Chapple C."/>
            <person name="Chatterji S."/>
            <person name="Chinwalla A."/>
            <person name="Civetta A."/>
            <person name="Clifton S.W."/>
            <person name="Comeron J.M."/>
            <person name="Costello J.C."/>
            <person name="Coyne J.A."/>
            <person name="Daub J."/>
            <person name="David R.G."/>
            <person name="Delcher A.L."/>
            <person name="Delehaunty K."/>
            <person name="Do C.B."/>
            <person name="Ebling H."/>
            <person name="Edwards K."/>
            <person name="Eickbush T."/>
            <person name="Evans J.D."/>
            <person name="Filipski A."/>
            <person name="Findeiss S."/>
            <person name="Freyhult E."/>
            <person name="Fulton L."/>
            <person name="Fulton R."/>
            <person name="Garcia A.C."/>
            <person name="Gardiner A."/>
            <person name="Garfield D.A."/>
            <person name="Garvin B.E."/>
            <person name="Gibson G."/>
            <person name="Gilbert D."/>
            <person name="Gnerre S."/>
            <person name="Godfrey J."/>
            <person name="Good R."/>
            <person name="Gotea V."/>
            <person name="Gravely B."/>
            <person name="Greenberg A.J."/>
            <person name="Griffiths-Jones S."/>
            <person name="Gross S."/>
            <person name="Guigo R."/>
            <person name="Gustafson E.A."/>
            <person name="Haerty W."/>
            <person name="Hahn M.W."/>
            <person name="Halligan D.L."/>
            <person name="Halpern A.L."/>
            <person name="Halter G.M."/>
            <person name="Han M.V."/>
            <person name="Heger A."/>
            <person name="Hillier L."/>
            <person name="Hinrichs A.S."/>
            <person name="Holmes I."/>
            <person name="Hoskins R.A."/>
            <person name="Hubisz M.J."/>
            <person name="Hultmark D."/>
            <person name="Huntley M.A."/>
            <person name="Jaffe D.B."/>
            <person name="Jagadeeshan S."/>
            <person name="Jeck W.R."/>
            <person name="Johnson J."/>
            <person name="Jones C.D."/>
            <person name="Jordan W.C."/>
            <person name="Karpen G.H."/>
            <person name="Kataoka E."/>
            <person name="Keightley P.D."/>
            <person name="Kheradpour P."/>
            <person name="Kirkness E.F."/>
            <person name="Koerich L.B."/>
            <person name="Kristiansen K."/>
            <person name="Kudrna D."/>
            <person name="Kulathinal R.J."/>
            <person name="Kumar S."/>
            <person name="Kwok R."/>
            <person name="Lander E."/>
            <person name="Langley C.H."/>
            <person name="Lapoint R."/>
            <person name="Lazzaro B.P."/>
            <person name="Lee S.J."/>
            <person name="Levesque L."/>
            <person name="Li R."/>
            <person name="Lin C.F."/>
            <person name="Lin M.F."/>
            <person name="Lindblad-Toh K."/>
            <person name="Llopart A."/>
            <person name="Long M."/>
            <person name="Low L."/>
            <person name="Lozovsky E."/>
            <person name="Lu J."/>
            <person name="Luo M."/>
            <person name="Machado C.A."/>
            <person name="Makalowski W."/>
            <person name="Marzo M."/>
            <person name="Matsuda M."/>
            <person name="Matzkin L."/>
            <person name="McAllister B."/>
            <person name="McBride C.S."/>
            <person name="McKernan B."/>
            <person name="McKernan K."/>
            <person name="Mendez-Lago M."/>
            <person name="Minx P."/>
            <person name="Mollenhauer M.U."/>
            <person name="Montooth K."/>
            <person name="Mount S.M."/>
            <person name="Mu X."/>
            <person name="Myers E."/>
            <person name="Negre B."/>
            <person name="Newfeld S."/>
            <person name="Nielsen R."/>
            <person name="Noor M.A."/>
            <person name="O'Grady P."/>
            <person name="Pachter L."/>
            <person name="Papaceit M."/>
            <person name="Parisi M.J."/>
            <person name="Parisi M."/>
            <person name="Parts L."/>
            <person name="Pedersen J.S."/>
            <person name="Pesole G."/>
            <person name="Phillippy A.M."/>
            <person name="Ponting C.P."/>
            <person name="Pop M."/>
            <person name="Porcelli D."/>
            <person name="Powell J.R."/>
            <person name="Prohaska S."/>
            <person name="Pruitt K."/>
            <person name="Puig M."/>
            <person name="Quesneville H."/>
            <person name="Ram K.R."/>
            <person name="Rand D."/>
            <person name="Rasmussen M.D."/>
            <person name="Reed L.K."/>
            <person name="Reenan R."/>
            <person name="Reily A."/>
            <person name="Remington K.A."/>
            <person name="Rieger T.T."/>
            <person name="Ritchie M.G."/>
            <person name="Robin C."/>
            <person name="Rogers Y.H."/>
            <person name="Rohde C."/>
            <person name="Rozas J."/>
            <person name="Rubenfield M.J."/>
            <person name="Ruiz A."/>
            <person name="Russo S."/>
            <person name="Salzberg S.L."/>
            <person name="Sanchez-Gracia A."/>
            <person name="Saranga D.J."/>
            <person name="Sato H."/>
            <person name="Schaeffer S.W."/>
            <person name="Schatz M.C."/>
            <person name="Schlenke T."/>
            <person name="Schwartz R."/>
            <person name="Segarra C."/>
            <person name="Singh R.S."/>
            <person name="Sirot L."/>
            <person name="Sirota M."/>
            <person name="Sisneros N.B."/>
            <person name="Smith C.D."/>
            <person name="Smith T.F."/>
            <person name="Spieth J."/>
            <person name="Stage D.E."/>
            <person name="Stark A."/>
            <person name="Stephan W."/>
            <person name="Strausberg R.L."/>
            <person name="Strempel S."/>
            <person name="Sturgill D."/>
            <person name="Sutton G."/>
            <person name="Sutton G.G."/>
            <person name="Tao W."/>
            <person name="Teichmann S."/>
            <person name="Tobari Y.N."/>
            <person name="Tomimura Y."/>
            <person name="Tsolas J.M."/>
            <person name="Valente V.L."/>
            <person name="Venter E."/>
            <person name="Venter J.C."/>
            <person name="Vicario S."/>
            <person name="Vieira F.G."/>
            <person name="Vilella A.J."/>
            <person name="Villasante A."/>
            <person name="Walenz B."/>
            <person name="Wang J."/>
            <person name="Wasserman M."/>
            <person name="Watts T."/>
            <person name="Wilson D."/>
            <person name="Wilson R.K."/>
            <person name="Wing R.A."/>
            <person name="Wolfner M.F."/>
            <person name="Wong A."/>
            <person name="Wong G.K."/>
            <person name="Wu C.I."/>
            <person name="Wu G."/>
            <person name="Yamamoto D."/>
            <person name="Yang H.P."/>
            <person name="Yang S.P."/>
            <person name="Yorke J.A."/>
            <person name="Yoshida K."/>
            <person name="Zdobnov E."/>
            <person name="Zhang P."/>
            <person name="Zhang Y."/>
            <person name="Zimin A.V."/>
            <person name="Baldwin J."/>
            <person name="Abdouelleil A."/>
            <person name="Abdulkadir J."/>
            <person name="Abebe A."/>
            <person name="Abera B."/>
            <person name="Abreu J."/>
            <person name="Acer S.C."/>
            <person name="Aftuck L."/>
            <person name="Alexander A."/>
            <person name="An P."/>
            <person name="Anderson E."/>
            <person name="Anderson S."/>
            <person name="Arachi H."/>
            <person name="Azer M."/>
            <person name="Bachantsang P."/>
            <person name="Barry A."/>
            <person name="Bayul T."/>
            <person name="Berlin A."/>
            <person name="Bessette D."/>
            <person name="Bloom T."/>
            <person name="Blye J."/>
            <person name="Boguslavskiy L."/>
            <person name="Bonnet C."/>
            <person name="Boukhgalter B."/>
            <person name="Bourzgui I."/>
            <person name="Brown A."/>
            <person name="Cahill P."/>
            <person name="Channer S."/>
            <person name="Cheshatsang Y."/>
            <person name="Chuda L."/>
            <person name="Citroen M."/>
            <person name="Collymore A."/>
            <person name="Cooke P."/>
            <person name="Costello M."/>
            <person name="D'Aco K."/>
            <person name="Daza R."/>
            <person name="De Haan G."/>
            <person name="DeGray S."/>
            <person name="DeMaso C."/>
            <person name="Dhargay N."/>
            <person name="Dooley K."/>
            <person name="Dooley E."/>
            <person name="Doricent M."/>
            <person name="Dorje P."/>
            <person name="Dorjee K."/>
            <person name="Dupes A."/>
            <person name="Elong R."/>
            <person name="Falk J."/>
            <person name="Farina A."/>
            <person name="Faro S."/>
            <person name="Ferguson D."/>
            <person name="Fisher S."/>
            <person name="Foley C.D."/>
            <person name="Franke A."/>
            <person name="Friedrich D."/>
            <person name="Gadbois L."/>
            <person name="Gearin G."/>
            <person name="Gearin C.R."/>
            <person name="Giannoukos G."/>
            <person name="Goode T."/>
            <person name="Graham J."/>
            <person name="Grandbois E."/>
            <person name="Grewal S."/>
            <person name="Gyaltsen K."/>
            <person name="Hafez N."/>
            <person name="Hagos B."/>
            <person name="Hall J."/>
            <person name="Henson C."/>
            <person name="Hollinger A."/>
            <person name="Honan T."/>
            <person name="Huard M.D."/>
            <person name="Hughes L."/>
            <person name="Hurhula B."/>
            <person name="Husby M.E."/>
            <person name="Kamat A."/>
            <person name="Kanga B."/>
            <person name="Kashin S."/>
            <person name="Khazanovich D."/>
            <person name="Kisner P."/>
            <person name="Lance K."/>
            <person name="Lara M."/>
            <person name="Lee W."/>
            <person name="Lennon N."/>
            <person name="Letendre F."/>
            <person name="LeVine R."/>
            <person name="Lipovsky A."/>
            <person name="Liu X."/>
            <person name="Liu J."/>
            <person name="Liu S."/>
            <person name="Lokyitsang T."/>
            <person name="Lokyitsang Y."/>
            <person name="Lubonja R."/>
            <person name="Lui A."/>
            <person name="MacDonald P."/>
            <person name="Magnisalis V."/>
            <person name="Maru K."/>
            <person name="Matthews C."/>
            <person name="McCusker W."/>
            <person name="McDonough S."/>
            <person name="Mehta T."/>
            <person name="Meldrim J."/>
            <person name="Meneus L."/>
            <person name="Mihai O."/>
            <person name="Mihalev A."/>
            <person name="Mihova T."/>
            <person name="Mittelman R."/>
            <person name="Mlenga V."/>
            <person name="Montmayeur A."/>
            <person name="Mulrain L."/>
            <person name="Navidi A."/>
            <person name="Naylor J."/>
            <person name="Negash T."/>
            <person name="Nguyen T."/>
            <person name="Nguyen N."/>
            <person name="Nicol R."/>
            <person name="Norbu C."/>
            <person name="Norbu N."/>
            <person name="Novod N."/>
            <person name="O'Neill B."/>
            <person name="Osman S."/>
            <person name="Markiewicz E."/>
            <person name="Oyono O.L."/>
            <person name="Patti C."/>
            <person name="Phunkhang P."/>
            <person name="Pierre F."/>
            <person name="Priest M."/>
            <person name="Raghuraman S."/>
            <person name="Rege F."/>
            <person name="Reyes R."/>
            <person name="Rise C."/>
            <person name="Rogov P."/>
            <person name="Ross K."/>
            <person name="Ryan E."/>
            <person name="Settipalli S."/>
            <person name="Shea T."/>
            <person name="Sherpa N."/>
            <person name="Shi L."/>
            <person name="Shih D."/>
            <person name="Sparrow T."/>
            <person name="Spaulding J."/>
            <person name="Stalker J."/>
            <person name="Stange-Thomann N."/>
            <person name="Stavropoulos S."/>
            <person name="Stone C."/>
            <person name="Strader C."/>
            <person name="Tesfaye S."/>
            <person name="Thomson T."/>
            <person name="Thoulutsang Y."/>
            <person name="Thoulutsang D."/>
            <person name="Topham K."/>
            <person name="Topping I."/>
            <person name="Tsamla T."/>
            <person name="Vassiliev H."/>
            <person name="Vo A."/>
            <person name="Wangchuk T."/>
            <person name="Wangdi T."/>
            <person name="Weiand M."/>
            <person name="Wilkinson J."/>
            <person name="Wilson A."/>
            <person name="Yadav S."/>
            <person name="Young G."/>
            <person name="Yu Q."/>
            <person name="Zembek L."/>
            <person name="Zhong D."/>
            <person name="Zimmer A."/>
            <person name="Zwirko Z."/>
            <person name="Jaffe D.B."/>
            <person name="Alvarez P."/>
            <person name="Brockman W."/>
            <person name="Butler J."/>
            <person name="Chin C."/>
            <person name="Gnerre S."/>
            <person name="Grabherr M."/>
            <person name="Kleber M."/>
            <person name="Mauceli E."/>
            <person name="MacCallum I."/>
        </authorList>
    </citation>
    <scope>NUCLEOTIDE SEQUENCE [LARGE SCALE GENOMIC DNA]</scope>
    <source>
        <strain evidence="3">Tucson 14024-0371.13</strain>
    </source>
</reference>
<evidence type="ECO:0000313" key="2">
    <source>
        <dbReference type="EMBL" id="EDV33189.1"/>
    </source>
</evidence>
<accession>B3MVC4</accession>
<dbReference type="KEGG" id="dan:6502764"/>
<organism evidence="2 3">
    <name type="scientific">Drosophila ananassae</name>
    <name type="common">Fruit fly</name>
    <dbReference type="NCBI Taxonomy" id="7217"/>
    <lineage>
        <taxon>Eukaryota</taxon>
        <taxon>Metazoa</taxon>
        <taxon>Ecdysozoa</taxon>
        <taxon>Arthropoda</taxon>
        <taxon>Hexapoda</taxon>
        <taxon>Insecta</taxon>
        <taxon>Pterygota</taxon>
        <taxon>Neoptera</taxon>
        <taxon>Endopterygota</taxon>
        <taxon>Diptera</taxon>
        <taxon>Brachycera</taxon>
        <taxon>Muscomorpha</taxon>
        <taxon>Ephydroidea</taxon>
        <taxon>Drosophilidae</taxon>
        <taxon>Drosophila</taxon>
        <taxon>Sophophora</taxon>
    </lineage>
</organism>
<evidence type="ECO:0000313" key="3">
    <source>
        <dbReference type="Proteomes" id="UP000007801"/>
    </source>
</evidence>
<dbReference type="InterPro" id="IPR010512">
    <property type="entry name" value="DUF1091"/>
</dbReference>
<dbReference type="Pfam" id="PF06477">
    <property type="entry name" value="DUF1091"/>
    <property type="match status" value="1"/>
</dbReference>
<dbReference type="eggNOG" id="ENOG502TB74">
    <property type="taxonomic scope" value="Eukaryota"/>
</dbReference>
<gene>
    <name evidence="2" type="primary">Dana\GF20037</name>
    <name evidence="2" type="synonym">dana_GLEANR_22442</name>
    <name evidence="2" type="ORF">GF20037</name>
</gene>
<feature type="signal peptide" evidence="1">
    <location>
        <begin position="1"/>
        <end position="19"/>
    </location>
</feature>
<dbReference type="PANTHER" id="PTHR20898">
    <property type="entry name" value="DAEDALUS ON 3-RELATED-RELATED"/>
    <property type="match status" value="1"/>
</dbReference>
<dbReference type="EMBL" id="CH902624">
    <property type="protein sequence ID" value="EDV33189.1"/>
    <property type="molecule type" value="Genomic_DNA"/>
</dbReference>
<dbReference type="SMART" id="SM00697">
    <property type="entry name" value="DM8"/>
    <property type="match status" value="1"/>
</dbReference>
<dbReference type="AlphaFoldDB" id="B3MVC4"/>
<sequence>MTTLLWILWFFTINQITSSERSFRVKLTEFSVKYKDTSVVRNAGFRITELNNRSYVNGELSFKSDVPEIDMRTTMDFWKHNNTKRKFKLYDVRVDACLFLRTVHRNSLFNIYVKSFKKHTNANLVCPLKKNFNYTLNNWFMEENDLPVFIPLGTFRTISEYFLLKRKLGLRIETYGQIYPYP</sequence>
<keyword evidence="3" id="KW-1185">Reference proteome</keyword>
<name>B3MVC4_DROAN</name>
<dbReference type="Proteomes" id="UP000007801">
    <property type="component" value="Unassembled WGS sequence"/>
</dbReference>
<keyword evidence="1" id="KW-0732">Signal</keyword>
<protein>
    <submittedName>
        <fullName evidence="2">Uncharacterized protein</fullName>
    </submittedName>
</protein>
<evidence type="ECO:0000256" key="1">
    <source>
        <dbReference type="SAM" id="SignalP"/>
    </source>
</evidence>
<dbReference type="OrthoDB" id="7807341at2759"/>
<dbReference type="PANTHER" id="PTHR20898:SF0">
    <property type="entry name" value="DAEDALUS ON 3-RELATED"/>
    <property type="match status" value="1"/>
</dbReference>